<sequence>LINVNCVDINVMMSLTTINYNGKLQDKTKLINDLKKLKQSNAAGLMIDVWWGIVEAQPGVYNLDGYEEFVKIAVSLKFKVQPVMSFHKCGGNVGDECNIPIPTWVSKIAQDKKLYYTDQDGNQQDEYLSSSADDQRLFPSNSSKFRTPVEMYSDFMKAFAAKFDPYLKNGSINNIQIGVGPASEMRYPSYPSNLWAFPGVGRFQASDALFKQAAALHNVVIPTVNGSYNSSAAETDFFTIGYKTDQGVKFLNFYEEMLFNHTKKIKDEAQKAFPATTLSIKVSGIHWMYGHPSHAAELTAGYINLNNSGYQSIIQKVLGDKVHFDFTCLEMKNSQQEPKALAQPETLVRQVIDVVKSQNAKMGGENALPVWDKAGYDQITKQIKYAGRSFEQFTYLRMTDALFEEKNFDQFCKFVKQFTTIGTDAIIGIIFGGLALVVALVIVIIVVMKKKGTGETQSLIDNDYT</sequence>
<dbReference type="SUPFAM" id="SSF51445">
    <property type="entry name" value="(Trans)glycosidases"/>
    <property type="match status" value="1"/>
</dbReference>
<dbReference type="Pfam" id="PF01373">
    <property type="entry name" value="Glyco_hydro_14"/>
    <property type="match status" value="1"/>
</dbReference>
<dbReference type="GO" id="GO:0016161">
    <property type="term" value="F:beta-amylase activity"/>
    <property type="evidence" value="ECO:0007669"/>
    <property type="project" value="UniProtKB-EC"/>
</dbReference>
<evidence type="ECO:0000256" key="1">
    <source>
        <dbReference type="ARBA" id="ARBA00000546"/>
    </source>
</evidence>
<evidence type="ECO:0000256" key="2">
    <source>
        <dbReference type="ARBA" id="ARBA00005652"/>
    </source>
</evidence>
<reference evidence="10" key="1">
    <citation type="submission" date="2015-07" db="EMBL/GenBank/DDBJ databases">
        <title>Adaptation to a free-living lifestyle via gene acquisitions in the diplomonad Trepomonas sp. PC1.</title>
        <authorList>
            <person name="Xu F."/>
            <person name="Jerlstrom-Hultqvist J."/>
            <person name="Kolisko M."/>
            <person name="Simpson A.G.B."/>
            <person name="Roger A.J."/>
            <person name="Svard S.G."/>
            <person name="Andersson J.O."/>
        </authorList>
    </citation>
    <scope>NUCLEOTIDE SEQUENCE</scope>
    <source>
        <strain evidence="10">PC1</strain>
    </source>
</reference>
<evidence type="ECO:0000313" key="10">
    <source>
        <dbReference type="EMBL" id="JAP94466.1"/>
    </source>
</evidence>
<evidence type="ECO:0000256" key="5">
    <source>
        <dbReference type="ARBA" id="ARBA00023277"/>
    </source>
</evidence>
<keyword evidence="6 8" id="KW-0326">Glycosidase</keyword>
<dbReference type="GO" id="GO:0000272">
    <property type="term" value="P:polysaccharide catabolic process"/>
    <property type="evidence" value="ECO:0007669"/>
    <property type="project" value="UniProtKB-KW"/>
</dbReference>
<evidence type="ECO:0000256" key="3">
    <source>
        <dbReference type="ARBA" id="ARBA00012594"/>
    </source>
</evidence>
<keyword evidence="9" id="KW-0472">Membrane</keyword>
<evidence type="ECO:0000256" key="8">
    <source>
        <dbReference type="RuleBase" id="RU000509"/>
    </source>
</evidence>
<dbReference type="PROSITE" id="PS00506">
    <property type="entry name" value="BETA_AMYLASE_1"/>
    <property type="match status" value="1"/>
</dbReference>
<evidence type="ECO:0000256" key="7">
    <source>
        <dbReference type="ARBA" id="ARBA00023326"/>
    </source>
</evidence>
<dbReference type="EC" id="3.2.1.2" evidence="3 8"/>
<keyword evidence="9" id="KW-1133">Transmembrane helix</keyword>
<evidence type="ECO:0000256" key="9">
    <source>
        <dbReference type="SAM" id="Phobius"/>
    </source>
</evidence>
<dbReference type="EMBL" id="GDID01002140">
    <property type="protein sequence ID" value="JAP94466.1"/>
    <property type="molecule type" value="Transcribed_RNA"/>
</dbReference>
<name>A0A146KG66_9EUKA</name>
<proteinExistence type="inferred from homology"/>
<dbReference type="InterPro" id="IPR001554">
    <property type="entry name" value="Glyco_hydro_14"/>
</dbReference>
<keyword evidence="5 8" id="KW-0119">Carbohydrate metabolism</keyword>
<dbReference type="PANTHER" id="PTHR31352:SF1">
    <property type="entry name" value="BETA-AMYLASE 3, CHLOROPLASTIC"/>
    <property type="match status" value="1"/>
</dbReference>
<dbReference type="InterPro" id="IPR018238">
    <property type="entry name" value="Glyco_hydro_14_CS"/>
</dbReference>
<dbReference type="AlphaFoldDB" id="A0A146KG66"/>
<keyword evidence="4 8" id="KW-0378">Hydrolase</keyword>
<dbReference type="PANTHER" id="PTHR31352">
    <property type="entry name" value="BETA-AMYLASE 1, CHLOROPLASTIC"/>
    <property type="match status" value="1"/>
</dbReference>
<keyword evidence="9" id="KW-0812">Transmembrane</keyword>
<accession>A0A146KG66</accession>
<dbReference type="InterPro" id="IPR017853">
    <property type="entry name" value="GH"/>
</dbReference>
<feature type="non-terminal residue" evidence="10">
    <location>
        <position position="1"/>
    </location>
</feature>
<dbReference type="PRINTS" id="PR00750">
    <property type="entry name" value="BETAAMYLASE"/>
</dbReference>
<comment type="catalytic activity">
    <reaction evidence="1 8">
        <text>Hydrolysis of (1-&gt;4)-alpha-D-glucosidic linkages in polysaccharides so as to remove successive maltose units from the non-reducing ends of the chains.</text>
        <dbReference type="EC" id="3.2.1.2"/>
    </reaction>
</comment>
<gene>
    <name evidence="10" type="ORF">TPC1_12869</name>
</gene>
<evidence type="ECO:0000256" key="4">
    <source>
        <dbReference type="ARBA" id="ARBA00022801"/>
    </source>
</evidence>
<protein>
    <recommendedName>
        <fullName evidence="3 8">Beta-amylase</fullName>
        <ecNumber evidence="3 8">3.2.1.2</ecNumber>
    </recommendedName>
</protein>
<feature type="transmembrane region" description="Helical" evidence="9">
    <location>
        <begin position="425"/>
        <end position="448"/>
    </location>
</feature>
<comment type="similarity">
    <text evidence="2 8">Belongs to the glycosyl hydrolase 14 family.</text>
</comment>
<dbReference type="Gene3D" id="3.20.20.80">
    <property type="entry name" value="Glycosidases"/>
    <property type="match status" value="1"/>
</dbReference>
<organism evidence="10">
    <name type="scientific">Trepomonas sp. PC1</name>
    <dbReference type="NCBI Taxonomy" id="1076344"/>
    <lineage>
        <taxon>Eukaryota</taxon>
        <taxon>Metamonada</taxon>
        <taxon>Diplomonadida</taxon>
        <taxon>Hexamitidae</taxon>
        <taxon>Hexamitinae</taxon>
        <taxon>Trepomonas</taxon>
    </lineage>
</organism>
<evidence type="ECO:0000256" key="6">
    <source>
        <dbReference type="ARBA" id="ARBA00023295"/>
    </source>
</evidence>
<keyword evidence="7 8" id="KW-0624">Polysaccharide degradation</keyword>